<dbReference type="InterPro" id="IPR009506">
    <property type="entry name" value="YjiS-like"/>
</dbReference>
<sequence>MRNIALTGGGITRSGSRVRAAAENVIKPAHDLAARVWKAIAHERSCRELSRWDERMLLDIGLEPFDVYFGWRGPDRRRSTPSRFPS</sequence>
<protein>
    <submittedName>
        <fullName evidence="2">DUF1127 domain-containing protein</fullName>
    </submittedName>
</protein>
<dbReference type="AlphaFoldDB" id="A0A7X3MNA1"/>
<evidence type="ECO:0000313" key="3">
    <source>
        <dbReference type="Proteomes" id="UP000436483"/>
    </source>
</evidence>
<gene>
    <name evidence="2" type="ORF">GR328_01810</name>
</gene>
<reference evidence="2 3" key="2">
    <citation type="submission" date="2020-01" db="EMBL/GenBank/DDBJ databases">
        <title>Microvirga sp. nov., an arsenate reduction bacterium isolated from Tibet hotspring sediments.</title>
        <authorList>
            <person name="Xian W.-D."/>
            <person name="Li W.-J."/>
        </authorList>
    </citation>
    <scope>NUCLEOTIDE SEQUENCE [LARGE SCALE GENOMIC DNA]</scope>
    <source>
        <strain evidence="2 3">KCTC 23863</strain>
    </source>
</reference>
<evidence type="ECO:0000313" key="2">
    <source>
        <dbReference type="EMBL" id="MXQ10211.1"/>
    </source>
</evidence>
<proteinExistence type="predicted"/>
<dbReference type="RefSeq" id="WP_160882808.1">
    <property type="nucleotide sequence ID" value="NZ_WURB01000001.1"/>
</dbReference>
<organism evidence="2 3">
    <name type="scientific">Microvirga makkahensis</name>
    <dbReference type="NCBI Taxonomy" id="1128670"/>
    <lineage>
        <taxon>Bacteria</taxon>
        <taxon>Pseudomonadati</taxon>
        <taxon>Pseudomonadota</taxon>
        <taxon>Alphaproteobacteria</taxon>
        <taxon>Hyphomicrobiales</taxon>
        <taxon>Methylobacteriaceae</taxon>
        <taxon>Microvirga</taxon>
    </lineage>
</organism>
<dbReference type="OrthoDB" id="8020211at2"/>
<feature type="domain" description="YjiS-like" evidence="1">
    <location>
        <begin position="32"/>
        <end position="64"/>
    </location>
</feature>
<evidence type="ECO:0000259" key="1">
    <source>
        <dbReference type="Pfam" id="PF06568"/>
    </source>
</evidence>
<keyword evidence="3" id="KW-1185">Reference proteome</keyword>
<name>A0A7X3MNA1_9HYPH</name>
<reference evidence="2 3" key="1">
    <citation type="submission" date="2019-12" db="EMBL/GenBank/DDBJ databases">
        <authorList>
            <person name="Yuan C.-G."/>
        </authorList>
    </citation>
    <scope>NUCLEOTIDE SEQUENCE [LARGE SCALE GENOMIC DNA]</scope>
    <source>
        <strain evidence="2 3">KCTC 23863</strain>
    </source>
</reference>
<dbReference type="EMBL" id="WURB01000001">
    <property type="protein sequence ID" value="MXQ10211.1"/>
    <property type="molecule type" value="Genomic_DNA"/>
</dbReference>
<comment type="caution">
    <text evidence="2">The sequence shown here is derived from an EMBL/GenBank/DDBJ whole genome shotgun (WGS) entry which is preliminary data.</text>
</comment>
<dbReference type="Proteomes" id="UP000436483">
    <property type="component" value="Unassembled WGS sequence"/>
</dbReference>
<dbReference type="Pfam" id="PF06568">
    <property type="entry name" value="YjiS-like"/>
    <property type="match status" value="1"/>
</dbReference>
<accession>A0A7X3MNA1</accession>